<dbReference type="AlphaFoldDB" id="A0A0A9YCB1"/>
<feature type="non-terminal residue" evidence="2">
    <location>
        <position position="1"/>
    </location>
</feature>
<reference evidence="2" key="1">
    <citation type="journal article" date="2014" name="PLoS ONE">
        <title>Transcriptome-Based Identification of ABC Transporters in the Western Tarnished Plant Bug Lygus hesperus.</title>
        <authorList>
            <person name="Hull J.J."/>
            <person name="Chaney K."/>
            <person name="Geib S.M."/>
            <person name="Fabrick J.A."/>
            <person name="Brent C.S."/>
            <person name="Walsh D."/>
            <person name="Lavine L.C."/>
        </authorList>
    </citation>
    <scope>NUCLEOTIDE SEQUENCE</scope>
</reference>
<organism evidence="2">
    <name type="scientific">Lygus hesperus</name>
    <name type="common">Western plant bug</name>
    <dbReference type="NCBI Taxonomy" id="30085"/>
    <lineage>
        <taxon>Eukaryota</taxon>
        <taxon>Metazoa</taxon>
        <taxon>Ecdysozoa</taxon>
        <taxon>Arthropoda</taxon>
        <taxon>Hexapoda</taxon>
        <taxon>Insecta</taxon>
        <taxon>Pterygota</taxon>
        <taxon>Neoptera</taxon>
        <taxon>Paraneoptera</taxon>
        <taxon>Hemiptera</taxon>
        <taxon>Heteroptera</taxon>
        <taxon>Panheteroptera</taxon>
        <taxon>Cimicomorpha</taxon>
        <taxon>Miridae</taxon>
        <taxon>Mirini</taxon>
        <taxon>Lygus</taxon>
    </lineage>
</organism>
<keyword evidence="1" id="KW-0175">Coiled coil</keyword>
<feature type="coiled-coil region" evidence="1">
    <location>
        <begin position="73"/>
        <end position="135"/>
    </location>
</feature>
<evidence type="ECO:0000313" key="2">
    <source>
        <dbReference type="EMBL" id="JAG27145.1"/>
    </source>
</evidence>
<evidence type="ECO:0000256" key="1">
    <source>
        <dbReference type="SAM" id="Coils"/>
    </source>
</evidence>
<sequence length="138" mass="16197">LLVCTGNCRGNYHYSCVTNMSLESYKKMAKDIRAKRKCVTCKTNPENVSNKEIWELLCDLRKDIIDLKKREDLTNLKLEIKKTNDNMKELQKSVEYACDKIDDFQKYTENMELKIENLEKQNSDLMATVKTLAEKVEF</sequence>
<gene>
    <name evidence="2" type="primary">WDR65_1</name>
    <name evidence="2" type="ORF">CM83_537</name>
</gene>
<accession>A0A0A9YCB1</accession>
<reference evidence="2" key="2">
    <citation type="submission" date="2014-07" db="EMBL/GenBank/DDBJ databases">
        <authorList>
            <person name="Hull J."/>
        </authorList>
    </citation>
    <scope>NUCLEOTIDE SEQUENCE</scope>
</reference>
<proteinExistence type="predicted"/>
<feature type="non-terminal residue" evidence="2">
    <location>
        <position position="138"/>
    </location>
</feature>
<name>A0A0A9YCB1_LYGHE</name>
<protein>
    <submittedName>
        <fullName evidence="2">WD repeat-containing protein 65</fullName>
    </submittedName>
</protein>
<dbReference type="EMBL" id="GBHO01016459">
    <property type="protein sequence ID" value="JAG27145.1"/>
    <property type="molecule type" value="Transcribed_RNA"/>
</dbReference>